<evidence type="ECO:0000313" key="6">
    <source>
        <dbReference type="EMBL" id="GGS30731.1"/>
    </source>
</evidence>
<gene>
    <name evidence="6" type="ORF">GCM10010269_81590</name>
</gene>
<dbReference type="PANTHER" id="PTHR44688:SF16">
    <property type="entry name" value="DNA-BINDING TRANSCRIPTIONAL ACTIVATOR DEVR_DOSR"/>
    <property type="match status" value="1"/>
</dbReference>
<evidence type="ECO:0000256" key="3">
    <source>
        <dbReference type="ARBA" id="ARBA00023125"/>
    </source>
</evidence>
<dbReference type="PROSITE" id="PS50043">
    <property type="entry name" value="HTH_LUXR_2"/>
    <property type="match status" value="1"/>
</dbReference>
<reference evidence="6" key="1">
    <citation type="journal article" date="2014" name="Int. J. Syst. Evol. Microbiol.">
        <title>Complete genome sequence of Corynebacterium casei LMG S-19264T (=DSM 44701T), isolated from a smear-ripened cheese.</title>
        <authorList>
            <consortium name="US DOE Joint Genome Institute (JGI-PGF)"/>
            <person name="Walter F."/>
            <person name="Albersmeier A."/>
            <person name="Kalinowski J."/>
            <person name="Ruckert C."/>
        </authorList>
    </citation>
    <scope>NUCLEOTIDE SEQUENCE</scope>
    <source>
        <strain evidence="6">JCM 4386</strain>
    </source>
</reference>
<dbReference type="InterPro" id="IPR011008">
    <property type="entry name" value="Dimeric_a/b-barrel"/>
</dbReference>
<keyword evidence="3" id="KW-0238">DNA-binding</keyword>
<evidence type="ECO:0000256" key="2">
    <source>
        <dbReference type="ARBA" id="ARBA00023015"/>
    </source>
</evidence>
<keyword evidence="4" id="KW-0804">Transcription</keyword>
<dbReference type="RefSeq" id="WP_190154375.1">
    <property type="nucleotide sequence ID" value="NZ_BMTL01000067.1"/>
</dbReference>
<organism evidence="6 7">
    <name type="scientific">Streptomyces humidus</name>
    <dbReference type="NCBI Taxonomy" id="52259"/>
    <lineage>
        <taxon>Bacteria</taxon>
        <taxon>Bacillati</taxon>
        <taxon>Actinomycetota</taxon>
        <taxon>Actinomycetes</taxon>
        <taxon>Kitasatosporales</taxon>
        <taxon>Streptomycetaceae</taxon>
        <taxon>Streptomyces</taxon>
    </lineage>
</organism>
<dbReference type="SUPFAM" id="SSF46894">
    <property type="entry name" value="C-terminal effector domain of the bipartite response regulators"/>
    <property type="match status" value="1"/>
</dbReference>
<dbReference type="SMART" id="SM00421">
    <property type="entry name" value="HTH_LUXR"/>
    <property type="match status" value="1"/>
</dbReference>
<comment type="similarity">
    <text evidence="1">Belongs to the YciI family.</text>
</comment>
<dbReference type="Pfam" id="PF00196">
    <property type="entry name" value="GerE"/>
    <property type="match status" value="1"/>
</dbReference>
<proteinExistence type="inferred from homology"/>
<dbReference type="PANTHER" id="PTHR44688">
    <property type="entry name" value="DNA-BINDING TRANSCRIPTIONAL ACTIVATOR DEVR_DOSR"/>
    <property type="match status" value="1"/>
</dbReference>
<dbReference type="GO" id="GO:0006355">
    <property type="term" value="P:regulation of DNA-templated transcription"/>
    <property type="evidence" value="ECO:0007669"/>
    <property type="project" value="InterPro"/>
</dbReference>
<reference evidence="6" key="2">
    <citation type="submission" date="2020-09" db="EMBL/GenBank/DDBJ databases">
        <authorList>
            <person name="Sun Q."/>
            <person name="Ohkuma M."/>
        </authorList>
    </citation>
    <scope>NUCLEOTIDE SEQUENCE</scope>
    <source>
        <strain evidence="6">JCM 4386</strain>
    </source>
</reference>
<dbReference type="EMBL" id="BMTL01000067">
    <property type="protein sequence ID" value="GGS30731.1"/>
    <property type="molecule type" value="Genomic_DNA"/>
</dbReference>
<keyword evidence="2" id="KW-0805">Transcription regulation</keyword>
<dbReference type="AlphaFoldDB" id="A0A918LD02"/>
<dbReference type="PRINTS" id="PR00038">
    <property type="entry name" value="HTHLUXR"/>
</dbReference>
<dbReference type="InterPro" id="IPR000792">
    <property type="entry name" value="Tscrpt_reg_LuxR_C"/>
</dbReference>
<dbReference type="GO" id="GO:0003677">
    <property type="term" value="F:DNA binding"/>
    <property type="evidence" value="ECO:0007669"/>
    <property type="project" value="UniProtKB-KW"/>
</dbReference>
<dbReference type="Proteomes" id="UP000606194">
    <property type="component" value="Unassembled WGS sequence"/>
</dbReference>
<accession>A0A918LD02</accession>
<name>A0A918LD02_9ACTN</name>
<dbReference type="InterPro" id="IPR016032">
    <property type="entry name" value="Sig_transdc_resp-reg_C-effctor"/>
</dbReference>
<dbReference type="InterPro" id="IPR005545">
    <property type="entry name" value="YCII"/>
</dbReference>
<evidence type="ECO:0000313" key="7">
    <source>
        <dbReference type="Proteomes" id="UP000606194"/>
    </source>
</evidence>
<dbReference type="Gene3D" id="3.30.70.1060">
    <property type="entry name" value="Dimeric alpha+beta barrel"/>
    <property type="match status" value="1"/>
</dbReference>
<feature type="domain" description="HTH luxR-type" evidence="5">
    <location>
        <begin position="101"/>
        <end position="166"/>
    </location>
</feature>
<dbReference type="Gene3D" id="1.10.10.10">
    <property type="entry name" value="Winged helix-like DNA-binding domain superfamily/Winged helix DNA-binding domain"/>
    <property type="match status" value="1"/>
</dbReference>
<sequence length="179" mass="19599">MPYVVERTFHPADSRLHQAWPAHVAHLRSLSGRGILVGGGLAGTGNGDILVIAVSDEVSLHRILRGDPLVRQGLIARTRIRSWNVEYGHSALTGREPEEPGAAPDALLTPHESRIARMVLSGMTNQQIAERLNVSCRAVEQHLTRMYRKLSISRRAQLAAALGATVPRFGIPQQERLTA</sequence>
<evidence type="ECO:0000256" key="4">
    <source>
        <dbReference type="ARBA" id="ARBA00023163"/>
    </source>
</evidence>
<dbReference type="CDD" id="cd06170">
    <property type="entry name" value="LuxR_C_like"/>
    <property type="match status" value="1"/>
</dbReference>
<protein>
    <recommendedName>
        <fullName evidence="5">HTH luxR-type domain-containing protein</fullName>
    </recommendedName>
</protein>
<keyword evidence="7" id="KW-1185">Reference proteome</keyword>
<dbReference type="InterPro" id="IPR036388">
    <property type="entry name" value="WH-like_DNA-bd_sf"/>
</dbReference>
<dbReference type="Pfam" id="PF03795">
    <property type="entry name" value="YCII"/>
    <property type="match status" value="1"/>
</dbReference>
<comment type="caution">
    <text evidence="6">The sequence shown here is derived from an EMBL/GenBank/DDBJ whole genome shotgun (WGS) entry which is preliminary data.</text>
</comment>
<dbReference type="SUPFAM" id="SSF54909">
    <property type="entry name" value="Dimeric alpha+beta barrel"/>
    <property type="match status" value="1"/>
</dbReference>
<evidence type="ECO:0000256" key="1">
    <source>
        <dbReference type="ARBA" id="ARBA00007689"/>
    </source>
</evidence>
<evidence type="ECO:0000259" key="5">
    <source>
        <dbReference type="PROSITE" id="PS50043"/>
    </source>
</evidence>